<dbReference type="FunFam" id="3.40.640.10:FF:000010">
    <property type="entry name" value="Phosphoserine aminotransferase"/>
    <property type="match status" value="1"/>
</dbReference>
<reference evidence="13" key="1">
    <citation type="journal article" date="2005" name="Nature">
        <title>The genome of the protist parasite Entamoeba histolytica.</title>
        <authorList>
            <person name="Loftus B."/>
            <person name="Anderson I."/>
            <person name="Davies R."/>
            <person name="Alsmark U.C."/>
            <person name="Samuelson J."/>
            <person name="Amedeo P."/>
            <person name="Roncaglia P."/>
            <person name="Berriman M."/>
            <person name="Hirt R.P."/>
            <person name="Mann B.J."/>
            <person name="Nozaki T."/>
            <person name="Suh B."/>
            <person name="Pop M."/>
            <person name="Duchene M."/>
            <person name="Ackers J."/>
            <person name="Tannich E."/>
            <person name="Leippe M."/>
            <person name="Hofer M."/>
            <person name="Bruchhaus I."/>
            <person name="Willhoeft U."/>
            <person name="Bhattacharya A."/>
            <person name="Chillingworth T."/>
            <person name="Churcher C."/>
            <person name="Hance Z."/>
            <person name="Harris B."/>
            <person name="Harris D."/>
            <person name="Jagels K."/>
            <person name="Moule S."/>
            <person name="Mungall K."/>
            <person name="Ormond D."/>
            <person name="Squares R."/>
            <person name="Whitehead S."/>
            <person name="Quail M.A."/>
            <person name="Rabbinowitsch E."/>
            <person name="Norbertczak H."/>
            <person name="Price C."/>
            <person name="Wang Z."/>
            <person name="Guillen N."/>
            <person name="Gilchrist C."/>
            <person name="Stroup S.E."/>
            <person name="Bhattacharya S."/>
            <person name="Lohia A."/>
            <person name="Foster P.G."/>
            <person name="Sicheritz-Ponten T."/>
            <person name="Weber C."/>
            <person name="Singh U."/>
            <person name="Mukherjee C."/>
            <person name="El-Sayed N.M."/>
            <person name="Petri W.A.Jr."/>
            <person name="Clark C.G."/>
            <person name="Embley T.M."/>
            <person name="Barrell B."/>
            <person name="Fraser C.M."/>
            <person name="Hall N."/>
        </authorList>
    </citation>
    <scope>NUCLEOTIDE SEQUENCE [LARGE SCALE GENOMIC DNA]</scope>
    <source>
        <strain evidence="13">HM-1:IMSS</strain>
    </source>
</reference>
<keyword evidence="7" id="KW-0808">Transferase</keyword>
<comment type="similarity">
    <text evidence="3">Belongs to the class-V pyridoxal-phosphate-dependent aminotransferase family. SerC subfamily.</text>
</comment>
<dbReference type="RefSeq" id="XP_655383.1">
    <property type="nucleotide sequence ID" value="XM_650291.1"/>
</dbReference>
<dbReference type="GO" id="GO:0006564">
    <property type="term" value="P:L-serine biosynthetic process"/>
    <property type="evidence" value="ECO:0000318"/>
    <property type="project" value="GO_Central"/>
</dbReference>
<dbReference type="InterPro" id="IPR000192">
    <property type="entry name" value="Aminotrans_V_dom"/>
</dbReference>
<name>A0A8U0WQ20_ENTH1</name>
<dbReference type="GO" id="GO:0030170">
    <property type="term" value="F:pyridoxal phosphate binding"/>
    <property type="evidence" value="ECO:0000318"/>
    <property type="project" value="GO_Central"/>
</dbReference>
<dbReference type="PDBsum" id="5YB0"/>
<dbReference type="InterPro" id="IPR015422">
    <property type="entry name" value="PyrdxlP-dep_Trfase_small"/>
</dbReference>
<dbReference type="GeneID" id="3409691"/>
<feature type="domain" description="Aminotransferase class V" evidence="12">
    <location>
        <begin position="7"/>
        <end position="345"/>
    </location>
</feature>
<dbReference type="HOGENOM" id="CLU_034866_0_2_1"/>
<dbReference type="AlphaFoldDB" id="A0A8U0WQ20"/>
<dbReference type="KEGG" id="ehi:EHI_026360"/>
<dbReference type="Gene3D" id="3.40.640.10">
    <property type="entry name" value="Type I PLP-dependent aspartate aminotransferase-like (Major domain)"/>
    <property type="match status" value="1"/>
</dbReference>
<dbReference type="GO" id="GO:0004648">
    <property type="term" value="F:O-phospho-L-serine:2-oxoglutarate aminotransferase activity"/>
    <property type="evidence" value="ECO:0000318"/>
    <property type="project" value="GO_Central"/>
</dbReference>
<evidence type="ECO:0000256" key="5">
    <source>
        <dbReference type="ARBA" id="ARBA00022576"/>
    </source>
</evidence>
<keyword evidence="9" id="KW-0718">Serine biosynthesis</keyword>
<dbReference type="PANTHER" id="PTHR43247:SF1">
    <property type="entry name" value="PHOSPHOSERINE AMINOTRANSFERASE"/>
    <property type="match status" value="1"/>
</dbReference>
<comment type="pathway">
    <text evidence="2">Amino-acid biosynthesis; L-serine biosynthesis; L-serine from 3-phospho-D-glycerate: step 2/3.</text>
</comment>
<dbReference type="EMBL" id="DS571286">
    <property type="protein sequence ID" value="EAL49996.1"/>
    <property type="molecule type" value="Genomic_DNA"/>
</dbReference>
<evidence type="ECO:0000256" key="2">
    <source>
        <dbReference type="ARBA" id="ARBA00005099"/>
    </source>
</evidence>
<dbReference type="GO" id="GO:0005737">
    <property type="term" value="C:cytoplasm"/>
    <property type="evidence" value="ECO:0000318"/>
    <property type="project" value="GO_Central"/>
</dbReference>
<gene>
    <name evidence="13" type="ORF">EHI_026360</name>
</gene>
<evidence type="ECO:0000256" key="3">
    <source>
        <dbReference type="ARBA" id="ARBA00006904"/>
    </source>
</evidence>
<dbReference type="HAMAP" id="MF_00160">
    <property type="entry name" value="SerC_aminotrans_5"/>
    <property type="match status" value="1"/>
</dbReference>
<keyword evidence="6" id="KW-0028">Amino-acid biosynthesis</keyword>
<proteinExistence type="inferred from homology"/>
<dbReference type="Pfam" id="PF00266">
    <property type="entry name" value="Aminotran_5"/>
    <property type="match status" value="1"/>
</dbReference>
<protein>
    <recommendedName>
        <fullName evidence="4">phosphoserine transaminase</fullName>
        <ecNumber evidence="4">2.6.1.52</ecNumber>
    </recommendedName>
</protein>
<dbReference type="SUPFAM" id="SSF53383">
    <property type="entry name" value="PLP-dependent transferases"/>
    <property type="match status" value="1"/>
</dbReference>
<dbReference type="NCBIfam" id="NF003764">
    <property type="entry name" value="PRK05355.1"/>
    <property type="match status" value="1"/>
</dbReference>
<dbReference type="PDBsum" id="5YII"/>
<organism evidence="13 14">
    <name type="scientific">Entamoeba histolytica (strain ATCC 30459 / HM-1:IMSS / ABRM)</name>
    <dbReference type="NCBI Taxonomy" id="294381"/>
    <lineage>
        <taxon>Eukaryota</taxon>
        <taxon>Amoebozoa</taxon>
        <taxon>Evosea</taxon>
        <taxon>Archamoebae</taxon>
        <taxon>Mastigamoebida</taxon>
        <taxon>Entamoebidae</taxon>
        <taxon>Entamoeba</taxon>
    </lineage>
</organism>
<dbReference type="PANTHER" id="PTHR43247">
    <property type="entry name" value="PHOSPHOSERINE AMINOTRANSFERASE"/>
    <property type="match status" value="1"/>
</dbReference>
<dbReference type="InterPro" id="IPR015421">
    <property type="entry name" value="PyrdxlP-dep_Trfase_major"/>
</dbReference>
<comment type="catalytic activity">
    <reaction evidence="11">
        <text>O-phospho-L-serine + 2-oxoglutarate = 3-phosphooxypyruvate + L-glutamate</text>
        <dbReference type="Rhea" id="RHEA:14329"/>
        <dbReference type="ChEBI" id="CHEBI:16810"/>
        <dbReference type="ChEBI" id="CHEBI:18110"/>
        <dbReference type="ChEBI" id="CHEBI:29985"/>
        <dbReference type="ChEBI" id="CHEBI:57524"/>
        <dbReference type="EC" id="2.6.1.52"/>
    </reaction>
</comment>
<keyword evidence="5 13" id="KW-0032">Aminotransferase</keyword>
<evidence type="ECO:0000256" key="6">
    <source>
        <dbReference type="ARBA" id="ARBA00022605"/>
    </source>
</evidence>
<evidence type="ECO:0000313" key="13">
    <source>
        <dbReference type="EMBL" id="EAL49996.1"/>
    </source>
</evidence>
<dbReference type="OrthoDB" id="1703350at2759"/>
<dbReference type="Gene3D" id="3.90.1150.10">
    <property type="entry name" value="Aspartate Aminotransferase, domain 1"/>
    <property type="match status" value="1"/>
</dbReference>
<comment type="cofactor">
    <cofactor evidence="1">
        <name>pyridoxal 5'-phosphate</name>
        <dbReference type="ChEBI" id="CHEBI:597326"/>
    </cofactor>
</comment>
<dbReference type="FunFam" id="3.90.1150.10:FF:000006">
    <property type="entry name" value="Phosphoserine aminotransferase"/>
    <property type="match status" value="1"/>
</dbReference>
<evidence type="ECO:0000256" key="8">
    <source>
        <dbReference type="ARBA" id="ARBA00022898"/>
    </source>
</evidence>
<evidence type="ECO:0000256" key="4">
    <source>
        <dbReference type="ARBA" id="ARBA00013030"/>
    </source>
</evidence>
<dbReference type="EC" id="2.6.1.52" evidence="4"/>
<evidence type="ECO:0000256" key="1">
    <source>
        <dbReference type="ARBA" id="ARBA00001933"/>
    </source>
</evidence>
<evidence type="ECO:0000259" key="12">
    <source>
        <dbReference type="Pfam" id="PF00266"/>
    </source>
</evidence>
<evidence type="ECO:0000256" key="11">
    <source>
        <dbReference type="ARBA" id="ARBA00049007"/>
    </source>
</evidence>
<comment type="catalytic activity">
    <reaction evidence="10">
        <text>4-(phosphooxy)-L-threonine + 2-oxoglutarate = (R)-3-hydroxy-2-oxo-4-phosphooxybutanoate + L-glutamate</text>
        <dbReference type="Rhea" id="RHEA:16573"/>
        <dbReference type="ChEBI" id="CHEBI:16810"/>
        <dbReference type="ChEBI" id="CHEBI:29985"/>
        <dbReference type="ChEBI" id="CHEBI:58452"/>
        <dbReference type="ChEBI" id="CHEBI:58538"/>
        <dbReference type="EC" id="2.6.1.52"/>
    </reaction>
</comment>
<dbReference type="OMA" id="AFVYFCD"/>
<dbReference type="PIRSF" id="PIRSF000525">
    <property type="entry name" value="SerC"/>
    <property type="match status" value="1"/>
</dbReference>
<keyword evidence="14" id="KW-1185">Reference proteome</keyword>
<dbReference type="Proteomes" id="UP000001926">
    <property type="component" value="Partially assembled WGS sequence"/>
</dbReference>
<dbReference type="NCBIfam" id="TIGR01364">
    <property type="entry name" value="serC_1"/>
    <property type="match status" value="1"/>
</dbReference>
<accession>A0A8U0WQ20</accession>
<sequence>MERQNIHNFGAGPAAMAKEVIEATAKAVNNFWEGLSILEISHRSKEWINVMNETKALMKEVMDIPEGYEILFFGGGASLQFLMVAMNLLNKKACYLDTGVWASKAIKEAENIGEVKIIGTSKDKNYTYIPEYQIPSDYDYFHITTNNTIYGTEIRKDIESPIPLVADMSSDILSKPIDISKYSLIYAGAQKNCGAAGVTIVIIKKEILGKVQRKIPIILDYQVHILNNSMYNTPPVISIFTVNQTLKYIKKIGGLKKIQELNEEKARLLYAEIDRNKIFRGTVRKKDRSIMNVCFVMEEQYKQLENEFSEYALQKGIIGIKGHRSVGGFRASIYNAVTIESVQALIKCMHDFEQLHTH</sequence>
<evidence type="ECO:0000256" key="7">
    <source>
        <dbReference type="ARBA" id="ARBA00022679"/>
    </source>
</evidence>
<evidence type="ECO:0000256" key="9">
    <source>
        <dbReference type="ARBA" id="ARBA00023299"/>
    </source>
</evidence>
<keyword evidence="8" id="KW-0663">Pyridoxal phosphate</keyword>
<dbReference type="InterPro" id="IPR015424">
    <property type="entry name" value="PyrdxlP-dep_Trfase"/>
</dbReference>
<reference evidence="13" key="2">
    <citation type="submission" date="2007-03" db="EMBL/GenBank/DDBJ databases">
        <authorList>
            <person name="Lorenzi H."/>
            <person name="Amedeo P."/>
            <person name="Inman J."/>
            <person name="Schobel S."/>
            <person name="Caler E."/>
        </authorList>
    </citation>
    <scope>GENOME REANNOTATION</scope>
    <source>
        <strain evidence="13">HM-1:IMSS</strain>
    </source>
</reference>
<dbReference type="SMR" id="A0A8U0WQ20"/>
<dbReference type="InterPro" id="IPR022278">
    <property type="entry name" value="Pser_aminoTfrase"/>
</dbReference>
<evidence type="ECO:0000256" key="10">
    <source>
        <dbReference type="ARBA" id="ARBA00047630"/>
    </source>
</evidence>
<evidence type="ECO:0000313" key="14">
    <source>
        <dbReference type="Proteomes" id="UP000001926"/>
    </source>
</evidence>